<dbReference type="PANTHER" id="PTHR33175">
    <property type="entry name" value="DNA-BINDING PROTEIN HU"/>
    <property type="match status" value="1"/>
</dbReference>
<dbReference type="InterPro" id="IPR000119">
    <property type="entry name" value="Hist_DNA-bd"/>
</dbReference>
<sequence length="90" mass="10230">MTKADLIADIANRTGLPKKEVAEVVNALFASLKEAFARKERVELRGFGIFTTKVRKPRVGRNPKTREEVRIPQRNVVVFKPSKIVKEKVN</sequence>
<dbReference type="PRINTS" id="PR01727">
    <property type="entry name" value="DNABINDINGHU"/>
</dbReference>
<reference evidence="3" key="1">
    <citation type="journal article" date="2020" name="mSystems">
        <title>Genome- and Community-Level Interaction Insights into Carbon Utilization and Element Cycling Functions of Hydrothermarchaeota in Hydrothermal Sediment.</title>
        <authorList>
            <person name="Zhou Z."/>
            <person name="Liu Y."/>
            <person name="Xu W."/>
            <person name="Pan J."/>
            <person name="Luo Z.H."/>
            <person name="Li M."/>
        </authorList>
    </citation>
    <scope>NUCLEOTIDE SEQUENCE [LARGE SCALE GENOMIC DNA]</scope>
    <source>
        <strain evidence="3">HyVt-237</strain>
    </source>
</reference>
<dbReference type="SMART" id="SM00411">
    <property type="entry name" value="BHL"/>
    <property type="match status" value="1"/>
</dbReference>
<dbReference type="GO" id="GO:0030527">
    <property type="term" value="F:structural constituent of chromatin"/>
    <property type="evidence" value="ECO:0007669"/>
    <property type="project" value="InterPro"/>
</dbReference>
<name>A0A7C1B9U8_UNCW3</name>
<dbReference type="Pfam" id="PF00216">
    <property type="entry name" value="Bac_DNA_binding"/>
    <property type="match status" value="1"/>
</dbReference>
<dbReference type="GO" id="GO:0003677">
    <property type="term" value="F:DNA binding"/>
    <property type="evidence" value="ECO:0007669"/>
    <property type="project" value="UniProtKB-KW"/>
</dbReference>
<dbReference type="EMBL" id="DRBW01000074">
    <property type="protein sequence ID" value="HDM89971.1"/>
    <property type="molecule type" value="Genomic_DNA"/>
</dbReference>
<dbReference type="PANTHER" id="PTHR33175:SF2">
    <property type="entry name" value="INTEGRATION HOST FACTOR SUBUNIT ALPHA"/>
    <property type="match status" value="1"/>
</dbReference>
<comment type="similarity">
    <text evidence="2">Belongs to the bacterial histone-like protein family.</text>
</comment>
<organism evidence="3">
    <name type="scientific">candidate division WOR-3 bacterium</name>
    <dbReference type="NCBI Taxonomy" id="2052148"/>
    <lineage>
        <taxon>Bacteria</taxon>
        <taxon>Bacteria division WOR-3</taxon>
    </lineage>
</organism>
<gene>
    <name evidence="3" type="ORF">ENG67_02045</name>
</gene>
<evidence type="ECO:0000256" key="1">
    <source>
        <dbReference type="ARBA" id="ARBA00023125"/>
    </source>
</evidence>
<evidence type="ECO:0000256" key="2">
    <source>
        <dbReference type="RuleBase" id="RU003939"/>
    </source>
</evidence>
<keyword evidence="1" id="KW-0238">DNA-binding</keyword>
<dbReference type="AlphaFoldDB" id="A0A7C1B9U8"/>
<dbReference type="Gene3D" id="4.10.520.10">
    <property type="entry name" value="IHF-like DNA-binding proteins"/>
    <property type="match status" value="1"/>
</dbReference>
<evidence type="ECO:0000313" key="3">
    <source>
        <dbReference type="EMBL" id="HDM89971.1"/>
    </source>
</evidence>
<dbReference type="CDD" id="cd13836">
    <property type="entry name" value="IHF_B"/>
    <property type="match status" value="1"/>
</dbReference>
<dbReference type="PROSITE" id="PS00045">
    <property type="entry name" value="HISTONE_LIKE"/>
    <property type="match status" value="1"/>
</dbReference>
<dbReference type="SUPFAM" id="SSF47729">
    <property type="entry name" value="IHF-like DNA-binding proteins"/>
    <property type="match status" value="1"/>
</dbReference>
<proteinExistence type="inferred from homology"/>
<protein>
    <submittedName>
        <fullName evidence="3">Integration host factor subunit beta</fullName>
    </submittedName>
</protein>
<comment type="caution">
    <text evidence="3">The sequence shown here is derived from an EMBL/GenBank/DDBJ whole genome shotgun (WGS) entry which is preliminary data.</text>
</comment>
<dbReference type="GO" id="GO:0005829">
    <property type="term" value="C:cytosol"/>
    <property type="evidence" value="ECO:0007669"/>
    <property type="project" value="TreeGrafter"/>
</dbReference>
<accession>A0A7C1B9U8</accession>
<dbReference type="InterPro" id="IPR010992">
    <property type="entry name" value="IHF-like_DNA-bd_dom_sf"/>
</dbReference>
<dbReference type="InterPro" id="IPR020816">
    <property type="entry name" value="Histone-like_DNA-bd_CS"/>
</dbReference>
<dbReference type="Proteomes" id="UP000885931">
    <property type="component" value="Unassembled WGS sequence"/>
</dbReference>